<proteinExistence type="predicted"/>
<evidence type="ECO:0000313" key="3">
    <source>
        <dbReference type="Proteomes" id="UP000424080"/>
    </source>
</evidence>
<keyword evidence="1" id="KW-0175">Coiled coil</keyword>
<evidence type="ECO:0000313" key="2">
    <source>
        <dbReference type="EMBL" id="BBI90769.1"/>
    </source>
</evidence>
<evidence type="ECO:0000256" key="1">
    <source>
        <dbReference type="SAM" id="Coils"/>
    </source>
</evidence>
<organism evidence="2 3">
    <name type="scientific">Tenacibaculum phage PTm5</name>
    <dbReference type="NCBI Taxonomy" id="2547426"/>
    <lineage>
        <taxon>Viruses</taxon>
        <taxon>Duplodnaviria</taxon>
        <taxon>Heunggongvirae</taxon>
        <taxon>Uroviricota</taxon>
        <taxon>Caudoviricetes</taxon>
        <taxon>Shirahamavirus</taxon>
        <taxon>Shirahamavirus PTm1</taxon>
    </lineage>
</organism>
<feature type="coiled-coil region" evidence="1">
    <location>
        <begin position="69"/>
        <end position="96"/>
    </location>
</feature>
<dbReference type="EMBL" id="AP019525">
    <property type="protein sequence ID" value="BBI90769.1"/>
    <property type="molecule type" value="Genomic_DNA"/>
</dbReference>
<name>A0A5S9BZB7_9CAUD</name>
<reference evidence="2 3" key="1">
    <citation type="journal article" date="2019" name="Arch. Virol.">
        <title>A novel jumbo Tenacibaculum maritimum lytic phage with head-fiber-like appendages.</title>
        <authorList>
            <person name="Kawato Y."/>
            <person name="Istiqomah I."/>
            <person name="Gaafar A.Y."/>
            <person name="Hanaoka M."/>
            <person name="Ishimaru K."/>
            <person name="Yasuike M."/>
            <person name="Nishiki I."/>
            <person name="Nakamura Y."/>
            <person name="Fujiwara A."/>
            <person name="Nakai T."/>
        </authorList>
    </citation>
    <scope>NUCLEOTIDE SEQUENCE [LARGE SCALE GENOMIC DNA]</scope>
    <source>
        <strain evidence="2 3">PTm5</strain>
    </source>
</reference>
<protein>
    <submittedName>
        <fullName evidence="2">Uncharacterized protein</fullName>
    </submittedName>
</protein>
<accession>A0A5S9BZB7</accession>
<dbReference type="Proteomes" id="UP000424080">
    <property type="component" value="Segment"/>
</dbReference>
<sequence>MKITFEELLAEKDFLHTELLQSLPPKVVEDAVEKREYDIKLVVNGVDVDPKLLNIIFEKTEIFVNERSKEIVKNKLEESEQEAEKLLDLVREAKESIIDKYNLD</sequence>